<dbReference type="EMBL" id="AUZX01002413">
    <property type="protein sequence ID" value="EQD76733.1"/>
    <property type="molecule type" value="Genomic_DNA"/>
</dbReference>
<comment type="caution">
    <text evidence="1">The sequence shown here is derived from an EMBL/GenBank/DDBJ whole genome shotgun (WGS) entry which is preliminary data.</text>
</comment>
<dbReference type="InterPro" id="IPR007813">
    <property type="entry name" value="PilN"/>
</dbReference>
<accession>T1C779</accession>
<evidence type="ECO:0000313" key="1">
    <source>
        <dbReference type="EMBL" id="EQD76733.1"/>
    </source>
</evidence>
<reference evidence="1" key="1">
    <citation type="submission" date="2013-08" db="EMBL/GenBank/DDBJ databases">
        <authorList>
            <person name="Mendez C."/>
            <person name="Richter M."/>
            <person name="Ferrer M."/>
            <person name="Sanchez J."/>
        </authorList>
    </citation>
    <scope>NUCLEOTIDE SEQUENCE</scope>
</reference>
<name>T1C779_9ZZZZ</name>
<gene>
    <name evidence="1" type="ORF">B1A_03276</name>
</gene>
<dbReference type="AlphaFoldDB" id="T1C779"/>
<dbReference type="Pfam" id="PF05137">
    <property type="entry name" value="PilN"/>
    <property type="match status" value="1"/>
</dbReference>
<reference evidence="1" key="2">
    <citation type="journal article" date="2014" name="ISME J.">
        <title>Microbial stratification in low pH oxic and suboxic macroscopic growths along an acid mine drainage.</title>
        <authorList>
            <person name="Mendez-Garcia C."/>
            <person name="Mesa V."/>
            <person name="Sprenger R.R."/>
            <person name="Richter M."/>
            <person name="Diez M.S."/>
            <person name="Solano J."/>
            <person name="Bargiela R."/>
            <person name="Golyshina O.V."/>
            <person name="Manteca A."/>
            <person name="Ramos J.L."/>
            <person name="Gallego J.R."/>
            <person name="Llorente I."/>
            <person name="Martins Dos Santos V.A."/>
            <person name="Jensen O.N."/>
            <person name="Pelaez A.I."/>
            <person name="Sanchez J."/>
            <person name="Ferrer M."/>
        </authorList>
    </citation>
    <scope>NUCLEOTIDE SEQUENCE</scope>
</reference>
<protein>
    <submittedName>
        <fullName evidence="1">General secretion pathway protein L</fullName>
    </submittedName>
</protein>
<sequence length="86" mass="9491">MDVLLNDLSHRLPKSTWIEHLSIHASGRITLQGESPDPPALIDVLKASPYFSHPSLEGSVQPDPQTGKERFLIVAAIRMPDAPRRA</sequence>
<proteinExistence type="predicted"/>
<organism evidence="1">
    <name type="scientific">mine drainage metagenome</name>
    <dbReference type="NCBI Taxonomy" id="410659"/>
    <lineage>
        <taxon>unclassified sequences</taxon>
        <taxon>metagenomes</taxon>
        <taxon>ecological metagenomes</taxon>
    </lineage>
</organism>